<dbReference type="PRINTS" id="PR00032">
    <property type="entry name" value="HTHARAC"/>
</dbReference>
<sequence>MEIYQTAHLPVPERFELLREHMSRVVGTVEIISADPPRFRLRSRVLTMGAVRVSSLAVTSSCGLRRTPAMIRRSDPEMFQLVLPVRGDAAVTQEHRCAKLRPYELAFYDTSRPYQVATVSEGETRGFLMEFPRALIPLPPKKIERLTVTTLPGHEGVGALLSDFLARLTTGPGQYGTCTLARLGTTLTDLVTSLLAAHLDARPAVPPDVHQRTLLLTVHAFIQRHLADERLSPAMVAAAHGISLRHLHRLFEQEDATVAGWIRAQRLERCRRDLADPALCDRTVHSVAARWGFATPPHFTRAFQSAYGMPPSAYRRLALQRATS</sequence>
<reference evidence="6" key="1">
    <citation type="journal article" date="2019" name="Int. J. Syst. Evol. Microbiol.">
        <title>The Global Catalogue of Microorganisms (GCM) 10K type strain sequencing project: providing services to taxonomists for standard genome sequencing and annotation.</title>
        <authorList>
            <consortium name="The Broad Institute Genomics Platform"/>
            <consortium name="The Broad Institute Genome Sequencing Center for Infectious Disease"/>
            <person name="Wu L."/>
            <person name="Ma J."/>
        </authorList>
    </citation>
    <scope>NUCLEOTIDE SEQUENCE [LARGE SCALE GENOMIC DNA]</scope>
    <source>
        <strain evidence="6">CGMCC 4.7132</strain>
    </source>
</reference>
<dbReference type="Pfam" id="PF12833">
    <property type="entry name" value="HTH_18"/>
    <property type="match status" value="1"/>
</dbReference>
<name>A0ABV9CB52_9ACTN</name>
<evidence type="ECO:0000256" key="3">
    <source>
        <dbReference type="ARBA" id="ARBA00023163"/>
    </source>
</evidence>
<comment type="caution">
    <text evidence="5">The sequence shown here is derived from an EMBL/GenBank/DDBJ whole genome shotgun (WGS) entry which is preliminary data.</text>
</comment>
<dbReference type="Pfam" id="PF14525">
    <property type="entry name" value="AraC_binding_2"/>
    <property type="match status" value="1"/>
</dbReference>
<proteinExistence type="predicted"/>
<dbReference type="Proteomes" id="UP001596004">
    <property type="component" value="Unassembled WGS sequence"/>
</dbReference>
<dbReference type="InterPro" id="IPR020449">
    <property type="entry name" value="Tscrpt_reg_AraC-type_HTH"/>
</dbReference>
<feature type="domain" description="HTH araC/xylS-type" evidence="4">
    <location>
        <begin position="216"/>
        <end position="317"/>
    </location>
</feature>
<dbReference type="EMBL" id="JBHSFP010000002">
    <property type="protein sequence ID" value="MFC4530101.1"/>
    <property type="molecule type" value="Genomic_DNA"/>
</dbReference>
<dbReference type="InterPro" id="IPR018060">
    <property type="entry name" value="HTH_AraC"/>
</dbReference>
<keyword evidence="1" id="KW-0805">Transcription regulation</keyword>
<dbReference type="PANTHER" id="PTHR46796:SF6">
    <property type="entry name" value="ARAC SUBFAMILY"/>
    <property type="match status" value="1"/>
</dbReference>
<dbReference type="RefSeq" id="WP_380837484.1">
    <property type="nucleotide sequence ID" value="NZ_JBHSFP010000002.1"/>
</dbReference>
<keyword evidence="2" id="KW-0238">DNA-binding</keyword>
<evidence type="ECO:0000313" key="5">
    <source>
        <dbReference type="EMBL" id="MFC4530101.1"/>
    </source>
</evidence>
<dbReference type="PROSITE" id="PS01124">
    <property type="entry name" value="HTH_ARAC_FAMILY_2"/>
    <property type="match status" value="1"/>
</dbReference>
<evidence type="ECO:0000256" key="1">
    <source>
        <dbReference type="ARBA" id="ARBA00023015"/>
    </source>
</evidence>
<evidence type="ECO:0000259" key="4">
    <source>
        <dbReference type="PROSITE" id="PS01124"/>
    </source>
</evidence>
<dbReference type="SMART" id="SM00342">
    <property type="entry name" value="HTH_ARAC"/>
    <property type="match status" value="1"/>
</dbReference>
<protein>
    <submittedName>
        <fullName evidence="5">Helix-turn-helix domain-containing protein</fullName>
    </submittedName>
</protein>
<organism evidence="5 6">
    <name type="scientific">Sphaerisporangium dianthi</name>
    <dbReference type="NCBI Taxonomy" id="1436120"/>
    <lineage>
        <taxon>Bacteria</taxon>
        <taxon>Bacillati</taxon>
        <taxon>Actinomycetota</taxon>
        <taxon>Actinomycetes</taxon>
        <taxon>Streptosporangiales</taxon>
        <taxon>Streptosporangiaceae</taxon>
        <taxon>Sphaerisporangium</taxon>
    </lineage>
</organism>
<gene>
    <name evidence="5" type="ORF">ACFO60_04940</name>
</gene>
<keyword evidence="6" id="KW-1185">Reference proteome</keyword>
<dbReference type="InterPro" id="IPR050204">
    <property type="entry name" value="AraC_XylS_family_regulators"/>
</dbReference>
<dbReference type="SUPFAM" id="SSF46689">
    <property type="entry name" value="Homeodomain-like"/>
    <property type="match status" value="1"/>
</dbReference>
<evidence type="ECO:0000313" key="6">
    <source>
        <dbReference type="Proteomes" id="UP001596004"/>
    </source>
</evidence>
<evidence type="ECO:0000256" key="2">
    <source>
        <dbReference type="ARBA" id="ARBA00023125"/>
    </source>
</evidence>
<dbReference type="Gene3D" id="1.10.10.60">
    <property type="entry name" value="Homeodomain-like"/>
    <property type="match status" value="1"/>
</dbReference>
<dbReference type="PANTHER" id="PTHR46796">
    <property type="entry name" value="HTH-TYPE TRANSCRIPTIONAL ACTIVATOR RHAS-RELATED"/>
    <property type="match status" value="1"/>
</dbReference>
<dbReference type="InterPro" id="IPR035418">
    <property type="entry name" value="AraC-bd_2"/>
</dbReference>
<keyword evidence="3" id="KW-0804">Transcription</keyword>
<dbReference type="InterPro" id="IPR009057">
    <property type="entry name" value="Homeodomain-like_sf"/>
</dbReference>
<accession>A0ABV9CB52</accession>